<sequence>MKFYFSNRFFLLLAANIVLFLACWWFNINATIPIGIFSVIIIALVFDACIIFHKKSILSFTRTLPERFSNGDNNTVRLDITNNSQLNLSVDLIEELPEQFQQRNNLTSINLKARKTVFVEYTLTPTERGEYHFGNSILYLSTPIKLVQRKLVFKNETLVKVYPSFINLKQYQLNTRRSYLQEAGTSVMRRIGNSNEFEHIKDYILGDDIRKINWKATAKKSNLMVNHYVDEKSQQIFCIIDKGRLMKMPFNGMSLLDYAINASLGLCSVCLNKQDKFGLVTFSNTISTFVQASSKKEQLNNVLNILYNQNSEFQESNFESLYINVRTQIKQRSLLVLYTNFESLTGMRRQLPFLTQLAKHHLLMVVFFENTELVDLSNNNVSDLESVYNKTVAAKFVLEKRMIVKELAKYGILGVLCAPEELTVNSINKYLEIKYKQAL</sequence>
<accession>A0ABT4UMH5</accession>
<evidence type="ECO:0000313" key="3">
    <source>
        <dbReference type="EMBL" id="MDA3616046.1"/>
    </source>
</evidence>
<dbReference type="RefSeq" id="WP_407032375.1">
    <property type="nucleotide sequence ID" value="NZ_JAQGEF010000021.1"/>
</dbReference>
<evidence type="ECO:0000259" key="2">
    <source>
        <dbReference type="Pfam" id="PF01882"/>
    </source>
</evidence>
<keyword evidence="4" id="KW-1185">Reference proteome</keyword>
<keyword evidence="1" id="KW-1133">Transmembrane helix</keyword>
<keyword evidence="1" id="KW-0472">Membrane</keyword>
<feature type="transmembrane region" description="Helical" evidence="1">
    <location>
        <begin position="34"/>
        <end position="52"/>
    </location>
</feature>
<evidence type="ECO:0000313" key="4">
    <source>
        <dbReference type="Proteomes" id="UP001210231"/>
    </source>
</evidence>
<reference evidence="3 4" key="1">
    <citation type="submission" date="2022-12" db="EMBL/GenBank/DDBJ databases">
        <title>Chitinophagaceae gen. sp. nov., a new member of the family Chitinophagaceae, isolated from soil in a chemical factory.</title>
        <authorList>
            <person name="Ke Z."/>
        </authorList>
    </citation>
    <scope>NUCLEOTIDE SEQUENCE [LARGE SCALE GENOMIC DNA]</scope>
    <source>
        <strain evidence="3 4">LY-5</strain>
    </source>
</reference>
<protein>
    <submittedName>
        <fullName evidence="3">DUF58 domain-containing protein</fullName>
    </submittedName>
</protein>
<organism evidence="3 4">
    <name type="scientific">Polluticaenibacter yanchengensis</name>
    <dbReference type="NCBI Taxonomy" id="3014562"/>
    <lineage>
        <taxon>Bacteria</taxon>
        <taxon>Pseudomonadati</taxon>
        <taxon>Bacteroidota</taxon>
        <taxon>Chitinophagia</taxon>
        <taxon>Chitinophagales</taxon>
        <taxon>Chitinophagaceae</taxon>
        <taxon>Polluticaenibacter</taxon>
    </lineage>
</organism>
<feature type="domain" description="DUF58" evidence="2">
    <location>
        <begin position="201"/>
        <end position="389"/>
    </location>
</feature>
<dbReference type="PROSITE" id="PS51257">
    <property type="entry name" value="PROKAR_LIPOPROTEIN"/>
    <property type="match status" value="1"/>
</dbReference>
<proteinExistence type="predicted"/>
<dbReference type="Pfam" id="PF01882">
    <property type="entry name" value="DUF58"/>
    <property type="match status" value="1"/>
</dbReference>
<dbReference type="InterPro" id="IPR002881">
    <property type="entry name" value="DUF58"/>
</dbReference>
<evidence type="ECO:0000256" key="1">
    <source>
        <dbReference type="SAM" id="Phobius"/>
    </source>
</evidence>
<feature type="transmembrane region" description="Helical" evidence="1">
    <location>
        <begin position="9"/>
        <end position="28"/>
    </location>
</feature>
<dbReference type="PANTHER" id="PTHR33608:SF3">
    <property type="entry name" value="SLR2013 PROTEIN"/>
    <property type="match status" value="1"/>
</dbReference>
<dbReference type="EMBL" id="JAQGEF010000021">
    <property type="protein sequence ID" value="MDA3616046.1"/>
    <property type="molecule type" value="Genomic_DNA"/>
</dbReference>
<comment type="caution">
    <text evidence="3">The sequence shown here is derived from an EMBL/GenBank/DDBJ whole genome shotgun (WGS) entry which is preliminary data.</text>
</comment>
<keyword evidence="1" id="KW-0812">Transmembrane</keyword>
<gene>
    <name evidence="3" type="ORF">O3P16_14620</name>
</gene>
<dbReference type="PANTHER" id="PTHR33608">
    <property type="entry name" value="BLL2464 PROTEIN"/>
    <property type="match status" value="1"/>
</dbReference>
<dbReference type="Proteomes" id="UP001210231">
    <property type="component" value="Unassembled WGS sequence"/>
</dbReference>
<name>A0ABT4UMH5_9BACT</name>